<dbReference type="EMBL" id="ML994612">
    <property type="protein sequence ID" value="KAF2194015.1"/>
    <property type="molecule type" value="Genomic_DNA"/>
</dbReference>
<dbReference type="AlphaFoldDB" id="A0A6A6ES67"/>
<reference evidence="1" key="1">
    <citation type="journal article" date="2020" name="Stud. Mycol.">
        <title>101 Dothideomycetes genomes: a test case for predicting lifestyles and emergence of pathogens.</title>
        <authorList>
            <person name="Haridas S."/>
            <person name="Albert R."/>
            <person name="Binder M."/>
            <person name="Bloem J."/>
            <person name="Labutti K."/>
            <person name="Salamov A."/>
            <person name="Andreopoulos B."/>
            <person name="Baker S."/>
            <person name="Barry K."/>
            <person name="Bills G."/>
            <person name="Bluhm B."/>
            <person name="Cannon C."/>
            <person name="Castanera R."/>
            <person name="Culley D."/>
            <person name="Daum C."/>
            <person name="Ezra D."/>
            <person name="Gonzalez J."/>
            <person name="Henrissat B."/>
            <person name="Kuo A."/>
            <person name="Liang C."/>
            <person name="Lipzen A."/>
            <person name="Lutzoni F."/>
            <person name="Magnuson J."/>
            <person name="Mondo S."/>
            <person name="Nolan M."/>
            <person name="Ohm R."/>
            <person name="Pangilinan J."/>
            <person name="Park H.-J."/>
            <person name="Ramirez L."/>
            <person name="Alfaro M."/>
            <person name="Sun H."/>
            <person name="Tritt A."/>
            <person name="Yoshinaga Y."/>
            <person name="Zwiers L.-H."/>
            <person name="Turgeon B."/>
            <person name="Goodwin S."/>
            <person name="Spatafora J."/>
            <person name="Crous P."/>
            <person name="Grigoriev I."/>
        </authorList>
    </citation>
    <scope>NUCLEOTIDE SEQUENCE</scope>
    <source>
        <strain evidence="1">CBS 207.26</strain>
    </source>
</reference>
<dbReference type="Proteomes" id="UP000800200">
    <property type="component" value="Unassembled WGS sequence"/>
</dbReference>
<accession>A0A6A6ES67</accession>
<organism evidence="1 2">
    <name type="scientific">Zopfia rhizophila CBS 207.26</name>
    <dbReference type="NCBI Taxonomy" id="1314779"/>
    <lineage>
        <taxon>Eukaryota</taxon>
        <taxon>Fungi</taxon>
        <taxon>Dikarya</taxon>
        <taxon>Ascomycota</taxon>
        <taxon>Pezizomycotina</taxon>
        <taxon>Dothideomycetes</taxon>
        <taxon>Dothideomycetes incertae sedis</taxon>
        <taxon>Zopfiaceae</taxon>
        <taxon>Zopfia</taxon>
    </lineage>
</organism>
<dbReference type="OrthoDB" id="3938986at2759"/>
<gene>
    <name evidence="1" type="ORF">K469DRAFT_189668</name>
</gene>
<evidence type="ECO:0000313" key="2">
    <source>
        <dbReference type="Proteomes" id="UP000800200"/>
    </source>
</evidence>
<evidence type="ECO:0000313" key="1">
    <source>
        <dbReference type="EMBL" id="KAF2194015.1"/>
    </source>
</evidence>
<protein>
    <submittedName>
        <fullName evidence="1">Uncharacterized protein</fullName>
    </submittedName>
</protein>
<sequence length="128" mass="14910">MILTSMRPQSPHPPLPLQLQSLCMKPPSPPHCLPRRWIAKTDPTGYFFDIVSRNPLPPNLLGISENLDALCLWMTFLRRYLDKHDKKVRFHLTIPAYRPMLIKDPLIFPEKLFPLTIQGLVHNSKEYV</sequence>
<keyword evidence="2" id="KW-1185">Reference proteome</keyword>
<name>A0A6A6ES67_9PEZI</name>
<proteinExistence type="predicted"/>